<name>A0A9W4WPJ8_9GLOM</name>
<dbReference type="OrthoDB" id="10375429at2759"/>
<dbReference type="Proteomes" id="UP001153678">
    <property type="component" value="Unassembled WGS sequence"/>
</dbReference>
<keyword evidence="2" id="KW-1185">Reference proteome</keyword>
<evidence type="ECO:0000313" key="2">
    <source>
        <dbReference type="Proteomes" id="UP001153678"/>
    </source>
</evidence>
<reference evidence="1" key="1">
    <citation type="submission" date="2022-08" db="EMBL/GenBank/DDBJ databases">
        <authorList>
            <person name="Kallberg Y."/>
            <person name="Tangrot J."/>
            <person name="Rosling A."/>
        </authorList>
    </citation>
    <scope>NUCLEOTIDE SEQUENCE</scope>
    <source>
        <strain evidence="1">Wild A</strain>
    </source>
</reference>
<organism evidence="1 2">
    <name type="scientific">Funneliformis geosporum</name>
    <dbReference type="NCBI Taxonomy" id="1117311"/>
    <lineage>
        <taxon>Eukaryota</taxon>
        <taxon>Fungi</taxon>
        <taxon>Fungi incertae sedis</taxon>
        <taxon>Mucoromycota</taxon>
        <taxon>Glomeromycotina</taxon>
        <taxon>Glomeromycetes</taxon>
        <taxon>Glomerales</taxon>
        <taxon>Glomeraceae</taxon>
        <taxon>Funneliformis</taxon>
    </lineage>
</organism>
<comment type="caution">
    <text evidence="1">The sequence shown here is derived from an EMBL/GenBank/DDBJ whole genome shotgun (WGS) entry which is preliminary data.</text>
</comment>
<dbReference type="AlphaFoldDB" id="A0A9W4WPJ8"/>
<protein>
    <submittedName>
        <fullName evidence="1">12160_t:CDS:1</fullName>
    </submittedName>
</protein>
<dbReference type="EMBL" id="CAMKVN010000035">
    <property type="protein sequence ID" value="CAI2162386.1"/>
    <property type="molecule type" value="Genomic_DNA"/>
</dbReference>
<gene>
    <name evidence="1" type="ORF">FWILDA_LOCUS531</name>
</gene>
<evidence type="ECO:0000313" key="1">
    <source>
        <dbReference type="EMBL" id="CAI2162386.1"/>
    </source>
</evidence>
<accession>A0A9W4WPJ8</accession>
<sequence>MEENPLVYQRVRLVSKEPKYGPKCGKPRISFWWCFAFAIEHQETKRIQHRPPKLVMAASPSIPDAFCVLDINCLIEWAADP</sequence>
<proteinExistence type="predicted"/>